<organism evidence="2 3">
    <name type="scientific">Actinoplanes friuliensis DSM 7358</name>
    <dbReference type="NCBI Taxonomy" id="1246995"/>
    <lineage>
        <taxon>Bacteria</taxon>
        <taxon>Bacillati</taxon>
        <taxon>Actinomycetota</taxon>
        <taxon>Actinomycetes</taxon>
        <taxon>Micromonosporales</taxon>
        <taxon>Micromonosporaceae</taxon>
        <taxon>Actinoplanes</taxon>
    </lineage>
</organism>
<dbReference type="Pfam" id="PF13673">
    <property type="entry name" value="Acetyltransf_10"/>
    <property type="match status" value="1"/>
</dbReference>
<dbReference type="InterPro" id="IPR000182">
    <property type="entry name" value="GNAT_dom"/>
</dbReference>
<dbReference type="SUPFAM" id="SSF55729">
    <property type="entry name" value="Acyl-CoA N-acyltransferases (Nat)"/>
    <property type="match status" value="1"/>
</dbReference>
<dbReference type="GO" id="GO:0016747">
    <property type="term" value="F:acyltransferase activity, transferring groups other than amino-acyl groups"/>
    <property type="evidence" value="ECO:0007669"/>
    <property type="project" value="InterPro"/>
</dbReference>
<sequence>MQPETHVAAFRDLDVSTLYAIMKLRVDVFVVEQKCPYPELDGRDDEPGTRHVWLARGDEILAYLRILDDNGTPRIGRVVTAPDARKGGHASRLMEHALTVIGSRPSTLEAQAHLTGFYSRFGYAEAGPGYLEDGIPHVPMKRA</sequence>
<dbReference type="HOGENOM" id="CLU_056607_3_1_11"/>
<dbReference type="STRING" id="1246995.AFR_35160"/>
<accession>U5W7V1</accession>
<dbReference type="InterPro" id="IPR016181">
    <property type="entry name" value="Acyl_CoA_acyltransferase"/>
</dbReference>
<dbReference type="PATRIC" id="fig|1246995.3.peg.7114"/>
<dbReference type="RefSeq" id="WP_023561624.1">
    <property type="nucleotide sequence ID" value="NC_022657.1"/>
</dbReference>
<reference evidence="2 3" key="1">
    <citation type="journal article" date="2014" name="J. Biotechnol.">
        <title>Complete genome sequence of the actinobacterium Actinoplanes friuliensis HAG 010964, producer of the lipopeptide antibiotic friulimycin.</title>
        <authorList>
            <person name="Ruckert C."/>
            <person name="Szczepanowski R."/>
            <person name="Albersmeier A."/>
            <person name="Goesmann A."/>
            <person name="Fischer N."/>
            <person name="Steinkamper A."/>
            <person name="Puhler A."/>
            <person name="Biener R."/>
            <person name="Schwartz D."/>
            <person name="Kalinowski J."/>
        </authorList>
    </citation>
    <scope>NUCLEOTIDE SEQUENCE [LARGE SCALE GENOMIC DNA]</scope>
    <source>
        <strain evidence="2 3">DSM 7358</strain>
    </source>
</reference>
<keyword evidence="2" id="KW-0808">Transferase</keyword>
<evidence type="ECO:0000313" key="2">
    <source>
        <dbReference type="EMBL" id="AGZ45288.1"/>
    </source>
</evidence>
<proteinExistence type="predicted"/>
<dbReference type="KEGG" id="afs:AFR_35160"/>
<dbReference type="CDD" id="cd04301">
    <property type="entry name" value="NAT_SF"/>
    <property type="match status" value="1"/>
</dbReference>
<dbReference type="eggNOG" id="COG2153">
    <property type="taxonomic scope" value="Bacteria"/>
</dbReference>
<gene>
    <name evidence="2" type="ORF">AFR_35160</name>
</gene>
<evidence type="ECO:0000259" key="1">
    <source>
        <dbReference type="PROSITE" id="PS51186"/>
    </source>
</evidence>
<evidence type="ECO:0000313" key="3">
    <source>
        <dbReference type="Proteomes" id="UP000017746"/>
    </source>
</evidence>
<dbReference type="OrthoDB" id="9796171at2"/>
<dbReference type="PROSITE" id="PS51186">
    <property type="entry name" value="GNAT"/>
    <property type="match status" value="1"/>
</dbReference>
<dbReference type="Gene3D" id="3.40.630.30">
    <property type="match status" value="1"/>
</dbReference>
<protein>
    <submittedName>
        <fullName evidence="2">Putative GCN5-related N-acetyltransferase</fullName>
    </submittedName>
</protein>
<dbReference type="AlphaFoldDB" id="U5W7V1"/>
<dbReference type="EMBL" id="CP006272">
    <property type="protein sequence ID" value="AGZ45288.1"/>
    <property type="molecule type" value="Genomic_DNA"/>
</dbReference>
<feature type="domain" description="N-acetyltransferase" evidence="1">
    <location>
        <begin position="8"/>
        <end position="143"/>
    </location>
</feature>
<dbReference type="Proteomes" id="UP000017746">
    <property type="component" value="Chromosome"/>
</dbReference>
<name>U5W7V1_9ACTN</name>
<keyword evidence="3" id="KW-1185">Reference proteome</keyword>